<dbReference type="AlphaFoldDB" id="A0A160HQZ7"/>
<keyword evidence="1" id="KW-0614">Plasmid</keyword>
<dbReference type="RefSeq" id="WP_227648758.1">
    <property type="nucleotide sequence ID" value="NZ_KX009507.1"/>
</dbReference>
<name>A0A160HQZ7_ECOLX</name>
<evidence type="ECO:0000313" key="1">
    <source>
        <dbReference type="EMBL" id="ANC48548.1"/>
    </source>
</evidence>
<accession>A0A160HQZ7</accession>
<sequence>MIKWLIRRIIITSKGNEAFRGSAPTGEGVEMKEADQKKVNAVMAIADYLGVKNQIEVIEYSAESVQVEWRNPKTKQLIHRDYTFAISFVKDFEKALKSNVKFY</sequence>
<reference evidence="1" key="1">
    <citation type="submission" date="2016-03" db="EMBL/GenBank/DDBJ databases">
        <title>LM6771 plasmid from MDR Escherichia coli 06K2206 isolate.</title>
        <authorList>
            <person name="Kang H.-Y."/>
            <person name="Kim S."/>
            <person name="Kim J."/>
        </authorList>
    </citation>
    <scope>NUCLEOTIDE SEQUENCE</scope>
    <source>
        <strain evidence="1">06K2206</strain>
        <plasmid evidence="1">LM6771</plasmid>
    </source>
</reference>
<geneLocation type="plasmid" evidence="1">
    <name>LM6771</name>
</geneLocation>
<proteinExistence type="predicted"/>
<organism evidence="1">
    <name type="scientific">Escherichia coli</name>
    <dbReference type="NCBI Taxonomy" id="562"/>
    <lineage>
        <taxon>Bacteria</taxon>
        <taxon>Pseudomonadati</taxon>
        <taxon>Pseudomonadota</taxon>
        <taxon>Gammaproteobacteria</taxon>
        <taxon>Enterobacterales</taxon>
        <taxon>Enterobacteriaceae</taxon>
        <taxon>Escherichia</taxon>
    </lineage>
</organism>
<dbReference type="EMBL" id="KX009507">
    <property type="protein sequence ID" value="ANC48548.1"/>
    <property type="molecule type" value="Genomic_DNA"/>
</dbReference>
<protein>
    <submittedName>
        <fullName evidence="1">Uncharacterized protein</fullName>
    </submittedName>
</protein>